<keyword evidence="2" id="KW-1185">Reference proteome</keyword>
<dbReference type="AlphaFoldDB" id="A0A235B8I5"/>
<organism evidence="1 2">
    <name type="scientific">Paludifilum halophilum</name>
    <dbReference type="NCBI Taxonomy" id="1642702"/>
    <lineage>
        <taxon>Bacteria</taxon>
        <taxon>Bacillati</taxon>
        <taxon>Bacillota</taxon>
        <taxon>Bacilli</taxon>
        <taxon>Bacillales</taxon>
        <taxon>Thermoactinomycetaceae</taxon>
        <taxon>Paludifilum</taxon>
    </lineage>
</organism>
<dbReference type="OrthoDB" id="2914472at2"/>
<proteinExistence type="predicted"/>
<name>A0A235B8I5_9BACL</name>
<sequence length="466" mass="52747">MSTAGMRFISKALDRSDSEAFKRCRLKPVHFPTRDEERIVSWIEEYNQKNAGACPTPEEVAAEFVAFEYYPDVPAAFESLAREVKENWAQRETVRLLRGKLDPQDQEEQVRGITVKKLFEEKEGIELVRGLLSELEHIEQEADVSKRLGRNLRDMSADGLEEYHRRKEGKSFKMWRTPFETLNKEIGGLYSGDVYTIFAESGRGKSYLTIAFLDEFLRQGATVLFKSYELKWFLVLARLISIASARDEAFTDVRTKRKIGIRNKGILTGKLTGAEEGLYEQMVREINDYYPGQIILQAKSDHELTRSLSELDQELRSNQGIDVVVIDPFNNVSDVYGRNVNKTAGGAAETAARRFEQIIGQYDVVGLTTVQASVENSQKDKEKIRAGKRELKLPTRDQVKTTKAVLEVSSNLFSFDNVDGVARIGTEKGRNGGEGFYVDLIAMLDYGVLREAPSGEAVREQFTAVF</sequence>
<evidence type="ECO:0000313" key="2">
    <source>
        <dbReference type="Proteomes" id="UP000215459"/>
    </source>
</evidence>
<dbReference type="Proteomes" id="UP000215459">
    <property type="component" value="Unassembled WGS sequence"/>
</dbReference>
<reference evidence="1 2" key="1">
    <citation type="submission" date="2017-07" db="EMBL/GenBank/DDBJ databases">
        <title>The genome sequence of Paludifilum halophilum highlights mechanisms for microbial adaptation to high salt environemnts.</title>
        <authorList>
            <person name="Belbahri L."/>
        </authorList>
    </citation>
    <scope>NUCLEOTIDE SEQUENCE [LARGE SCALE GENOMIC DNA]</scope>
    <source>
        <strain evidence="1 2">DSM 102817</strain>
    </source>
</reference>
<dbReference type="InterPro" id="IPR027417">
    <property type="entry name" value="P-loop_NTPase"/>
</dbReference>
<dbReference type="RefSeq" id="WP_094263886.1">
    <property type="nucleotide sequence ID" value="NZ_NOWF01000003.1"/>
</dbReference>
<accession>A0A235B8I5</accession>
<comment type="caution">
    <text evidence="1">The sequence shown here is derived from an EMBL/GenBank/DDBJ whole genome shotgun (WGS) entry which is preliminary data.</text>
</comment>
<dbReference type="EMBL" id="NOWF01000003">
    <property type="protein sequence ID" value="OYD08581.1"/>
    <property type="molecule type" value="Genomic_DNA"/>
</dbReference>
<dbReference type="Gene3D" id="3.40.50.300">
    <property type="entry name" value="P-loop containing nucleotide triphosphate hydrolases"/>
    <property type="match status" value="1"/>
</dbReference>
<protein>
    <submittedName>
        <fullName evidence="1">Uncharacterized protein</fullName>
    </submittedName>
</protein>
<gene>
    <name evidence="1" type="ORF">CHM34_07085</name>
</gene>
<evidence type="ECO:0000313" key="1">
    <source>
        <dbReference type="EMBL" id="OYD08581.1"/>
    </source>
</evidence>
<dbReference type="SUPFAM" id="SSF52540">
    <property type="entry name" value="P-loop containing nucleoside triphosphate hydrolases"/>
    <property type="match status" value="1"/>
</dbReference>